<proteinExistence type="predicted"/>
<keyword evidence="3" id="KW-1185">Reference proteome</keyword>
<feature type="transmembrane region" description="Helical" evidence="1">
    <location>
        <begin position="12"/>
        <end position="34"/>
    </location>
</feature>
<evidence type="ECO:0000313" key="3">
    <source>
        <dbReference type="Proteomes" id="UP000215002"/>
    </source>
</evidence>
<dbReference type="OrthoDB" id="894278at2"/>
<reference evidence="2 3" key="1">
    <citation type="submission" date="2017-08" db="EMBL/GenBank/DDBJ databases">
        <title>Complete genome sequence of Mucilaginibacter sp. strain BJC16-A31.</title>
        <authorList>
            <consortium name="Henan University of Science and Technology"/>
            <person name="You X."/>
        </authorList>
    </citation>
    <scope>NUCLEOTIDE SEQUENCE [LARGE SCALE GENOMIC DNA]</scope>
    <source>
        <strain evidence="2 3">BJC16-A31</strain>
    </source>
</reference>
<keyword evidence="1" id="KW-0472">Membrane</keyword>
<dbReference type="EMBL" id="CP022743">
    <property type="protein sequence ID" value="ASU32347.1"/>
    <property type="molecule type" value="Genomic_DNA"/>
</dbReference>
<feature type="transmembrane region" description="Helical" evidence="1">
    <location>
        <begin position="93"/>
        <end position="109"/>
    </location>
</feature>
<gene>
    <name evidence="2" type="ORF">MuYL_0444</name>
</gene>
<feature type="transmembrane region" description="Helical" evidence="1">
    <location>
        <begin position="54"/>
        <end position="73"/>
    </location>
</feature>
<keyword evidence="1" id="KW-0812">Transmembrane</keyword>
<protein>
    <submittedName>
        <fullName evidence="2">Uncharacterized protein</fullName>
    </submittedName>
</protein>
<dbReference type="AlphaFoldDB" id="A0A223NR83"/>
<organism evidence="2 3">
    <name type="scientific">Mucilaginibacter xinganensis</name>
    <dbReference type="NCBI Taxonomy" id="1234841"/>
    <lineage>
        <taxon>Bacteria</taxon>
        <taxon>Pseudomonadati</taxon>
        <taxon>Bacteroidota</taxon>
        <taxon>Sphingobacteriia</taxon>
        <taxon>Sphingobacteriales</taxon>
        <taxon>Sphingobacteriaceae</taxon>
        <taxon>Mucilaginibacter</taxon>
    </lineage>
</organism>
<keyword evidence="1" id="KW-1133">Transmembrane helix</keyword>
<feature type="transmembrane region" description="Helical" evidence="1">
    <location>
        <begin position="115"/>
        <end position="133"/>
    </location>
</feature>
<dbReference type="RefSeq" id="WP_094568953.1">
    <property type="nucleotide sequence ID" value="NZ_CP022743.1"/>
</dbReference>
<sequence>MKTRFLFPHWSRYAGWCLIFLHIPVMVVMKIYAGNNFKGYNQGMDVPELFTPDHLFFIATALLMAAGLFLVAFSKEKIEDEQISQLRLDSLQWAIYLNYLVLFTTLVLTNDKGHILYLNLWIPLVFFIVRFRWMIFRLNRSIKEGTK</sequence>
<accession>A0A223NR83</accession>
<dbReference type="Proteomes" id="UP000215002">
    <property type="component" value="Chromosome"/>
</dbReference>
<dbReference type="KEGG" id="muc:MuYL_0444"/>
<evidence type="ECO:0000256" key="1">
    <source>
        <dbReference type="SAM" id="Phobius"/>
    </source>
</evidence>
<evidence type="ECO:0000313" key="2">
    <source>
        <dbReference type="EMBL" id="ASU32347.1"/>
    </source>
</evidence>
<name>A0A223NR83_9SPHI</name>